<dbReference type="Gene3D" id="3.40.50.620">
    <property type="entry name" value="HUPs"/>
    <property type="match status" value="1"/>
</dbReference>
<dbReference type="PANTHER" id="PTHR22749">
    <property type="entry name" value="RIBOFLAVIN KINASE/FMN ADENYLYLTRANSFERASE"/>
    <property type="match status" value="1"/>
</dbReference>
<evidence type="ECO:0000256" key="11">
    <source>
        <dbReference type="ARBA" id="ARBA00023268"/>
    </source>
</evidence>
<keyword evidence="8 14" id="KW-0418">Kinase</keyword>
<dbReference type="GO" id="GO:0008531">
    <property type="term" value="F:riboflavin kinase activity"/>
    <property type="evidence" value="ECO:0007669"/>
    <property type="project" value="UniProtKB-EC"/>
</dbReference>
<dbReference type="CDD" id="cd02064">
    <property type="entry name" value="FAD_synthetase_N"/>
    <property type="match status" value="1"/>
</dbReference>
<dbReference type="NCBIfam" id="NF004162">
    <property type="entry name" value="PRK05627.1-5"/>
    <property type="match status" value="1"/>
</dbReference>
<dbReference type="InterPro" id="IPR002606">
    <property type="entry name" value="Riboflavin_kinase_bac"/>
</dbReference>
<evidence type="ECO:0000256" key="3">
    <source>
        <dbReference type="ARBA" id="ARBA00022630"/>
    </source>
</evidence>
<evidence type="ECO:0000256" key="13">
    <source>
        <dbReference type="ARBA" id="ARBA00049494"/>
    </source>
</evidence>
<keyword evidence="9 14" id="KW-0274">FAD</keyword>
<evidence type="ECO:0000256" key="5">
    <source>
        <dbReference type="ARBA" id="ARBA00022679"/>
    </source>
</evidence>
<sequence>MKVINIQHPHSYKKHDFPPLAAALGFFDGVHKGHKKVIMAAKRAADEHGIKSAVMTFDPHPSVVLSQEAGSVNYITPLEDKIKYISELGIDYMLIIRFTSAFANLLPEQFVQTYLVDLNVRYVSAGFDFTYGKFGKGKVSTISEHSQGTLQVMTVPKLEKDGEKVSSTLIRELLAEGRVHEVSSLLGRFYTTNGTVIHGEKRGRLLGFPTANVHLGHDYIVPKKGVYAVRLLVNQQWENGVCNVGYKPTFHDPEKVEMSVEVHLMDFDRSIYGEKVIIEWHLRIRDEQKFNGLDQLKEQILKDKETSLKYFQRDIKLLDFS</sequence>
<keyword evidence="10 14" id="KW-0067">ATP-binding</keyword>
<comment type="catalytic activity">
    <reaction evidence="12 14">
        <text>riboflavin + ATP = FMN + ADP + H(+)</text>
        <dbReference type="Rhea" id="RHEA:14357"/>
        <dbReference type="ChEBI" id="CHEBI:15378"/>
        <dbReference type="ChEBI" id="CHEBI:30616"/>
        <dbReference type="ChEBI" id="CHEBI:57986"/>
        <dbReference type="ChEBI" id="CHEBI:58210"/>
        <dbReference type="ChEBI" id="CHEBI:456216"/>
        <dbReference type="EC" id="2.7.1.26"/>
    </reaction>
</comment>
<dbReference type="EC" id="2.7.1.26" evidence="14"/>
<dbReference type="InterPro" id="IPR015864">
    <property type="entry name" value="FAD_synthase"/>
</dbReference>
<dbReference type="InterPro" id="IPR023465">
    <property type="entry name" value="Riboflavin_kinase_dom_sf"/>
</dbReference>
<evidence type="ECO:0000256" key="4">
    <source>
        <dbReference type="ARBA" id="ARBA00022643"/>
    </source>
</evidence>
<dbReference type="InterPro" id="IPR015865">
    <property type="entry name" value="Riboflavin_kinase_bac/euk"/>
</dbReference>
<dbReference type="SUPFAM" id="SSF52374">
    <property type="entry name" value="Nucleotidylyl transferase"/>
    <property type="match status" value="1"/>
</dbReference>
<dbReference type="Proteomes" id="UP001597301">
    <property type="component" value="Unassembled WGS sequence"/>
</dbReference>
<comment type="pathway">
    <text evidence="1 14">Cofactor biosynthesis; FAD biosynthesis; FAD from FMN: step 1/1.</text>
</comment>
<evidence type="ECO:0000313" key="17">
    <source>
        <dbReference type="Proteomes" id="UP001597301"/>
    </source>
</evidence>
<evidence type="ECO:0000259" key="15">
    <source>
        <dbReference type="SMART" id="SM00904"/>
    </source>
</evidence>
<evidence type="ECO:0000256" key="2">
    <source>
        <dbReference type="ARBA" id="ARBA00005201"/>
    </source>
</evidence>
<dbReference type="InterPro" id="IPR014729">
    <property type="entry name" value="Rossmann-like_a/b/a_fold"/>
</dbReference>
<dbReference type="EC" id="2.7.7.2" evidence="14"/>
<dbReference type="SUPFAM" id="SSF82114">
    <property type="entry name" value="Riboflavin kinase-like"/>
    <property type="match status" value="1"/>
</dbReference>
<name>A0ABW4KFF9_9BACI</name>
<comment type="similarity">
    <text evidence="14">Belongs to the ribF family.</text>
</comment>
<proteinExistence type="inferred from homology"/>
<protein>
    <recommendedName>
        <fullName evidence="14">Riboflavin biosynthesis protein</fullName>
    </recommendedName>
    <domain>
        <recommendedName>
            <fullName evidence="14">Riboflavin kinase</fullName>
            <ecNumber evidence="14">2.7.1.26</ecNumber>
        </recommendedName>
        <alternativeName>
            <fullName evidence="14">Flavokinase</fullName>
        </alternativeName>
    </domain>
    <domain>
        <recommendedName>
            <fullName evidence="14">FMN adenylyltransferase</fullName>
            <ecNumber evidence="14">2.7.7.2</ecNumber>
        </recommendedName>
        <alternativeName>
            <fullName evidence="14">FAD pyrophosphorylase</fullName>
        </alternativeName>
        <alternativeName>
            <fullName evidence="14">FAD synthase</fullName>
        </alternativeName>
    </domain>
</protein>
<evidence type="ECO:0000256" key="7">
    <source>
        <dbReference type="ARBA" id="ARBA00022741"/>
    </source>
</evidence>
<evidence type="ECO:0000256" key="9">
    <source>
        <dbReference type="ARBA" id="ARBA00022827"/>
    </source>
</evidence>
<evidence type="ECO:0000256" key="12">
    <source>
        <dbReference type="ARBA" id="ARBA00047880"/>
    </source>
</evidence>
<comment type="caution">
    <text evidence="16">The sequence shown here is derived from an EMBL/GenBank/DDBJ whole genome shotgun (WGS) entry which is preliminary data.</text>
</comment>
<dbReference type="InterPro" id="IPR023468">
    <property type="entry name" value="Riboflavin_kinase"/>
</dbReference>
<dbReference type="PIRSF" id="PIRSF004491">
    <property type="entry name" value="FAD_Synth"/>
    <property type="match status" value="1"/>
</dbReference>
<keyword evidence="7 14" id="KW-0547">Nucleotide-binding</keyword>
<dbReference type="SMART" id="SM00904">
    <property type="entry name" value="Flavokinase"/>
    <property type="match status" value="1"/>
</dbReference>
<evidence type="ECO:0000256" key="10">
    <source>
        <dbReference type="ARBA" id="ARBA00022840"/>
    </source>
</evidence>
<organism evidence="16 17">
    <name type="scientific">Siminovitchia sediminis</name>
    <dbReference type="NCBI Taxonomy" id="1274353"/>
    <lineage>
        <taxon>Bacteria</taxon>
        <taxon>Bacillati</taxon>
        <taxon>Bacillota</taxon>
        <taxon>Bacilli</taxon>
        <taxon>Bacillales</taxon>
        <taxon>Bacillaceae</taxon>
        <taxon>Siminovitchia</taxon>
    </lineage>
</organism>
<dbReference type="RefSeq" id="WP_380772456.1">
    <property type="nucleotide sequence ID" value="NZ_JBHUEO010000005.1"/>
</dbReference>
<accession>A0ABW4KFF9</accession>
<dbReference type="Pfam" id="PF01687">
    <property type="entry name" value="Flavokinase"/>
    <property type="match status" value="1"/>
</dbReference>
<keyword evidence="3 14" id="KW-0285">Flavoprotein</keyword>
<evidence type="ECO:0000256" key="14">
    <source>
        <dbReference type="PIRNR" id="PIRNR004491"/>
    </source>
</evidence>
<keyword evidence="4 14" id="KW-0288">FMN</keyword>
<evidence type="ECO:0000256" key="1">
    <source>
        <dbReference type="ARBA" id="ARBA00004726"/>
    </source>
</evidence>
<comment type="pathway">
    <text evidence="2 14">Cofactor biosynthesis; FMN biosynthesis; FMN from riboflavin (ATP route): step 1/1.</text>
</comment>
<dbReference type="GO" id="GO:0003919">
    <property type="term" value="F:FMN adenylyltransferase activity"/>
    <property type="evidence" value="ECO:0007669"/>
    <property type="project" value="UniProtKB-EC"/>
</dbReference>
<dbReference type="NCBIfam" id="TIGR00083">
    <property type="entry name" value="ribF"/>
    <property type="match status" value="1"/>
</dbReference>
<keyword evidence="11" id="KW-0511">Multifunctional enzyme</keyword>
<keyword evidence="5 14" id="KW-0808">Transferase</keyword>
<keyword evidence="17" id="KW-1185">Reference proteome</keyword>
<gene>
    <name evidence="16" type="primary">ribF</name>
    <name evidence="16" type="ORF">ACFSCZ_04035</name>
</gene>
<evidence type="ECO:0000313" key="16">
    <source>
        <dbReference type="EMBL" id="MFD1705921.1"/>
    </source>
</evidence>
<dbReference type="PANTHER" id="PTHR22749:SF6">
    <property type="entry name" value="RIBOFLAVIN KINASE"/>
    <property type="match status" value="1"/>
</dbReference>
<dbReference type="EMBL" id="JBHUEO010000005">
    <property type="protein sequence ID" value="MFD1705921.1"/>
    <property type="molecule type" value="Genomic_DNA"/>
</dbReference>
<reference evidence="17" key="1">
    <citation type="journal article" date="2019" name="Int. J. Syst. Evol. Microbiol.">
        <title>The Global Catalogue of Microorganisms (GCM) 10K type strain sequencing project: providing services to taxonomists for standard genome sequencing and annotation.</title>
        <authorList>
            <consortium name="The Broad Institute Genomics Platform"/>
            <consortium name="The Broad Institute Genome Sequencing Center for Infectious Disease"/>
            <person name="Wu L."/>
            <person name="Ma J."/>
        </authorList>
    </citation>
    <scope>NUCLEOTIDE SEQUENCE [LARGE SCALE GENOMIC DNA]</scope>
    <source>
        <strain evidence="17">CGMCC 1.12295</strain>
    </source>
</reference>
<comment type="catalytic activity">
    <reaction evidence="13 14">
        <text>FMN + ATP + H(+) = FAD + diphosphate</text>
        <dbReference type="Rhea" id="RHEA:17237"/>
        <dbReference type="ChEBI" id="CHEBI:15378"/>
        <dbReference type="ChEBI" id="CHEBI:30616"/>
        <dbReference type="ChEBI" id="CHEBI:33019"/>
        <dbReference type="ChEBI" id="CHEBI:57692"/>
        <dbReference type="ChEBI" id="CHEBI:58210"/>
        <dbReference type="EC" id="2.7.7.2"/>
    </reaction>
</comment>
<dbReference type="Pfam" id="PF06574">
    <property type="entry name" value="FAD_syn"/>
    <property type="match status" value="1"/>
</dbReference>
<feature type="domain" description="Riboflavin kinase" evidence="15">
    <location>
        <begin position="185"/>
        <end position="312"/>
    </location>
</feature>
<keyword evidence="6 14" id="KW-0548">Nucleotidyltransferase</keyword>
<evidence type="ECO:0000256" key="8">
    <source>
        <dbReference type="ARBA" id="ARBA00022777"/>
    </source>
</evidence>
<evidence type="ECO:0000256" key="6">
    <source>
        <dbReference type="ARBA" id="ARBA00022695"/>
    </source>
</evidence>
<dbReference type="Gene3D" id="2.40.30.30">
    <property type="entry name" value="Riboflavin kinase-like"/>
    <property type="match status" value="1"/>
</dbReference>